<feature type="compositionally biased region" description="Basic and acidic residues" evidence="1">
    <location>
        <begin position="70"/>
        <end position="80"/>
    </location>
</feature>
<dbReference type="EMBL" id="CADCTN010000242">
    <property type="protein sequence ID" value="CAA9277603.1"/>
    <property type="molecule type" value="Genomic_DNA"/>
</dbReference>
<feature type="compositionally biased region" description="Low complexity" evidence="1">
    <location>
        <begin position="164"/>
        <end position="174"/>
    </location>
</feature>
<dbReference type="InterPro" id="IPR003615">
    <property type="entry name" value="HNH_nuc"/>
</dbReference>
<protein>
    <recommendedName>
        <fullName evidence="2">HNH nuclease domain-containing protein</fullName>
    </recommendedName>
</protein>
<feature type="compositionally biased region" description="Basic and acidic residues" evidence="1">
    <location>
        <begin position="51"/>
        <end position="61"/>
    </location>
</feature>
<feature type="domain" description="HNH nuclease" evidence="2">
    <location>
        <begin position="413"/>
        <end position="465"/>
    </location>
</feature>
<evidence type="ECO:0000313" key="3">
    <source>
        <dbReference type="EMBL" id="CAA9277603.1"/>
    </source>
</evidence>
<feature type="compositionally biased region" description="Basic residues" evidence="1">
    <location>
        <begin position="340"/>
        <end position="351"/>
    </location>
</feature>
<dbReference type="CDD" id="cd00085">
    <property type="entry name" value="HNHc"/>
    <property type="match status" value="1"/>
</dbReference>
<feature type="compositionally biased region" description="Basic residues" evidence="1">
    <location>
        <begin position="313"/>
        <end position="330"/>
    </location>
</feature>
<dbReference type="SMART" id="SM00507">
    <property type="entry name" value="HNHc"/>
    <property type="match status" value="1"/>
</dbReference>
<sequence>VRRRWLRCRADGQPARPAPVAAGDPPGRRGGASDAPRRADAGRCAQRCRAGPRDAAGERGRQQVVGLPGGDDRRAGEAARRRPRPRSGAVGLGRHGVGAPRRRAGRPLRVLRRRAGARPRLFPRRSRGTGNCGPHAGAPAARDVGGAGGRRAELGPRPSHRPGGRPARTGARSAPPRHRGGRGPAAGAGAVGPPVAGARACRDRPPGRPRRGSAPGAGTGVRRRAAPAIGERGHGGGGDRPAAARGRRRVPGGGRPCPAGEGRRRPAADRPDPRRGLGRPDASTVGRDPAAGHRRAVGDRAAELPPARPVGPRGRRLAAGHRPGRRRADHRRPPAGTAHRAGRRLSRRPPVAHRGGSLHLDLLGGGGALLVTLTRRELEQAVRRGCPAHADGNCRCAVVERPPPIDGYVPTAAQRRWTRARDRQCRHPGCPNRSGWADVDHVEAYADGGRTDCANLCCLCRRHHRLKTHAPGWSFHLDADGALWV</sequence>
<accession>A0A6J4JFJ8</accession>
<reference evidence="3" key="1">
    <citation type="submission" date="2020-02" db="EMBL/GenBank/DDBJ databases">
        <authorList>
            <person name="Meier V. D."/>
        </authorList>
    </citation>
    <scope>NUCLEOTIDE SEQUENCE</scope>
    <source>
        <strain evidence="3">AVDCRST_MAG52</strain>
    </source>
</reference>
<evidence type="ECO:0000259" key="2">
    <source>
        <dbReference type="SMART" id="SM00507"/>
    </source>
</evidence>
<feature type="non-terminal residue" evidence="3">
    <location>
        <position position="1"/>
    </location>
</feature>
<feature type="compositionally biased region" description="Low complexity" evidence="1">
    <location>
        <begin position="14"/>
        <end position="25"/>
    </location>
</feature>
<proteinExistence type="predicted"/>
<evidence type="ECO:0000256" key="1">
    <source>
        <dbReference type="SAM" id="MobiDB-lite"/>
    </source>
</evidence>
<organism evidence="3">
    <name type="scientific">uncultured Blastococcus sp</name>
    <dbReference type="NCBI Taxonomy" id="217144"/>
    <lineage>
        <taxon>Bacteria</taxon>
        <taxon>Bacillati</taxon>
        <taxon>Actinomycetota</taxon>
        <taxon>Actinomycetes</taxon>
        <taxon>Geodermatophilales</taxon>
        <taxon>Geodermatophilaceae</taxon>
        <taxon>Blastococcus</taxon>
        <taxon>environmental samples</taxon>
    </lineage>
</organism>
<dbReference type="Gene3D" id="1.10.30.50">
    <property type="match status" value="1"/>
</dbReference>
<name>A0A6J4JFJ8_9ACTN</name>
<feature type="non-terminal residue" evidence="3">
    <location>
        <position position="485"/>
    </location>
</feature>
<feature type="region of interest" description="Disordered" evidence="1">
    <location>
        <begin position="1"/>
        <end position="358"/>
    </location>
</feature>
<gene>
    <name evidence="3" type="ORF">AVDCRST_MAG52-3595</name>
</gene>
<feature type="compositionally biased region" description="Basic and acidic residues" evidence="1">
    <location>
        <begin position="261"/>
        <end position="275"/>
    </location>
</feature>
<feature type="compositionally biased region" description="Basic residues" evidence="1">
    <location>
        <begin position="100"/>
        <end position="127"/>
    </location>
</feature>
<dbReference type="AlphaFoldDB" id="A0A6J4JFJ8"/>